<dbReference type="EMBL" id="LQPH01000133">
    <property type="protein sequence ID" value="ORW20254.1"/>
    <property type="molecule type" value="Genomic_DNA"/>
</dbReference>
<accession>A0A1X1ZA72</accession>
<dbReference type="AlphaFoldDB" id="A0A1X1ZA72"/>
<dbReference type="RefSeq" id="WP_425270853.1">
    <property type="nucleotide sequence ID" value="NZ_LQPH01000133.1"/>
</dbReference>
<gene>
    <name evidence="1" type="ORF">AWC17_08250</name>
</gene>
<dbReference type="Proteomes" id="UP000193781">
    <property type="component" value="Unassembled WGS sequence"/>
</dbReference>
<name>A0A1X1ZA72_9MYCO</name>
<evidence type="ECO:0000313" key="1">
    <source>
        <dbReference type="EMBL" id="ORW20254.1"/>
    </source>
</evidence>
<protein>
    <submittedName>
        <fullName evidence="1">Uncharacterized protein</fullName>
    </submittedName>
</protein>
<keyword evidence="2" id="KW-1185">Reference proteome</keyword>
<comment type="caution">
    <text evidence="1">The sequence shown here is derived from an EMBL/GenBank/DDBJ whole genome shotgun (WGS) entry which is preliminary data.</text>
</comment>
<evidence type="ECO:0000313" key="2">
    <source>
        <dbReference type="Proteomes" id="UP000193781"/>
    </source>
</evidence>
<proteinExistence type="predicted"/>
<sequence>MYVTRVPNRGSPPAVLLRESYREDGKVRTRTLANLSRWPEHKVEKLQRALKGLNHPGFHAPSGFCEPAGWSATRWE</sequence>
<organism evidence="1 2">
    <name type="scientific">Mycobacterium nebraskense</name>
    <dbReference type="NCBI Taxonomy" id="244292"/>
    <lineage>
        <taxon>Bacteria</taxon>
        <taxon>Bacillati</taxon>
        <taxon>Actinomycetota</taxon>
        <taxon>Actinomycetes</taxon>
        <taxon>Mycobacteriales</taxon>
        <taxon>Mycobacteriaceae</taxon>
        <taxon>Mycobacterium</taxon>
    </lineage>
</organism>
<reference evidence="1 2" key="1">
    <citation type="submission" date="2016-01" db="EMBL/GenBank/DDBJ databases">
        <title>The new phylogeny of the genus Mycobacterium.</title>
        <authorList>
            <person name="Tarcisio F."/>
            <person name="Conor M."/>
            <person name="Antonella G."/>
            <person name="Elisabetta G."/>
            <person name="Giulia F.S."/>
            <person name="Sara T."/>
            <person name="Anna F."/>
            <person name="Clotilde B."/>
            <person name="Roberto B."/>
            <person name="Veronica D.S."/>
            <person name="Fabio R."/>
            <person name="Monica P."/>
            <person name="Olivier J."/>
            <person name="Enrico T."/>
            <person name="Nicola S."/>
        </authorList>
    </citation>
    <scope>NUCLEOTIDE SEQUENCE [LARGE SCALE GENOMIC DNA]</scope>
    <source>
        <strain evidence="1 2">DSM 44803</strain>
    </source>
</reference>